<comment type="catalytic activity">
    <reaction evidence="6 7">
        <text>L-arginyl-[protein] + NAD(+) = N(omega)-(ADP-D-ribosyl)-L-arginyl-[protein] + nicotinamide + H(+)</text>
        <dbReference type="Rhea" id="RHEA:19149"/>
        <dbReference type="Rhea" id="RHEA-COMP:10532"/>
        <dbReference type="Rhea" id="RHEA-COMP:15087"/>
        <dbReference type="ChEBI" id="CHEBI:15378"/>
        <dbReference type="ChEBI" id="CHEBI:17154"/>
        <dbReference type="ChEBI" id="CHEBI:29965"/>
        <dbReference type="ChEBI" id="CHEBI:57540"/>
        <dbReference type="ChEBI" id="CHEBI:142554"/>
        <dbReference type="EC" id="2.4.2.31"/>
    </reaction>
</comment>
<dbReference type="InterPro" id="IPR050999">
    <property type="entry name" value="ADP-ribosyltransferase_ARG"/>
</dbReference>
<organism evidence="9 10">
    <name type="scientific">Leptobrachium leishanense</name>
    <name type="common">Leishan spiny toad</name>
    <dbReference type="NCBI Taxonomy" id="445787"/>
    <lineage>
        <taxon>Eukaryota</taxon>
        <taxon>Metazoa</taxon>
        <taxon>Chordata</taxon>
        <taxon>Craniata</taxon>
        <taxon>Vertebrata</taxon>
        <taxon>Euteleostomi</taxon>
        <taxon>Amphibia</taxon>
        <taxon>Batrachia</taxon>
        <taxon>Anura</taxon>
        <taxon>Pelobatoidea</taxon>
        <taxon>Megophryidae</taxon>
        <taxon>Leptobrachium</taxon>
    </lineage>
</organism>
<name>A0A8C5LR09_9ANUR</name>
<keyword evidence="8" id="KW-0472">Membrane</keyword>
<dbReference type="PANTHER" id="PTHR10339">
    <property type="entry name" value="ADP-RIBOSYLTRANSFERASE"/>
    <property type="match status" value="1"/>
</dbReference>
<keyword evidence="3 7" id="KW-0808">Transferase</keyword>
<dbReference type="Gene3D" id="3.90.176.10">
    <property type="entry name" value="Toxin ADP-ribosyltransferase, Chain A, domain 1"/>
    <property type="match status" value="1"/>
</dbReference>
<evidence type="ECO:0000256" key="8">
    <source>
        <dbReference type="SAM" id="Phobius"/>
    </source>
</evidence>
<dbReference type="GeneTree" id="ENSGT01030000234601"/>
<evidence type="ECO:0000256" key="3">
    <source>
        <dbReference type="ARBA" id="ARBA00022679"/>
    </source>
</evidence>
<evidence type="ECO:0000313" key="9">
    <source>
        <dbReference type="Ensembl" id="ENSLLEP00000001970.1"/>
    </source>
</evidence>
<dbReference type="Proteomes" id="UP000694569">
    <property type="component" value="Unplaced"/>
</dbReference>
<keyword evidence="4" id="KW-0548">Nucleotidyltransferase</keyword>
<dbReference type="Ensembl" id="ENSLLET00000002055.1">
    <property type="protein sequence ID" value="ENSLLEP00000001970.1"/>
    <property type="gene ID" value="ENSLLEG00000001268.1"/>
</dbReference>
<feature type="transmembrane region" description="Helical" evidence="8">
    <location>
        <begin position="281"/>
        <end position="298"/>
    </location>
</feature>
<keyword evidence="2 7" id="KW-0328">Glycosyltransferase</keyword>
<keyword evidence="10" id="KW-1185">Reference proteome</keyword>
<evidence type="ECO:0000256" key="1">
    <source>
        <dbReference type="ARBA" id="ARBA00009558"/>
    </source>
</evidence>
<reference evidence="9" key="2">
    <citation type="submission" date="2025-09" db="UniProtKB">
        <authorList>
            <consortium name="Ensembl"/>
        </authorList>
    </citation>
    <scope>IDENTIFICATION</scope>
</reference>
<dbReference type="PRINTS" id="PR00970">
    <property type="entry name" value="RIBTRNSFRASE"/>
</dbReference>
<dbReference type="PANTHER" id="PTHR10339:SF2">
    <property type="entry name" value="ECTO-ADP-RIBOSYLTRANSFERASE 5"/>
    <property type="match status" value="1"/>
</dbReference>
<dbReference type="GO" id="GO:0106274">
    <property type="term" value="F:NAD+-protein-arginine ADP-ribosyltransferase activity"/>
    <property type="evidence" value="ECO:0007669"/>
    <property type="project" value="UniProtKB-EC"/>
</dbReference>
<evidence type="ECO:0000256" key="5">
    <source>
        <dbReference type="ARBA" id="ARBA00022857"/>
    </source>
</evidence>
<keyword evidence="8" id="KW-1133">Transmembrane helix</keyword>
<dbReference type="GO" id="GO:0003950">
    <property type="term" value="F:NAD+ poly-ADP-ribosyltransferase activity"/>
    <property type="evidence" value="ECO:0007669"/>
    <property type="project" value="TreeGrafter"/>
</dbReference>
<dbReference type="AlphaFoldDB" id="A0A8C5LR09"/>
<protein>
    <recommendedName>
        <fullName evidence="7">NAD(P)(+)--arginine ADP-ribosyltransferase</fullName>
        <ecNumber evidence="7">2.4.2.31</ecNumber>
    </recommendedName>
    <alternativeName>
        <fullName evidence="7">Mono(ADP-ribosyl)transferase</fullName>
    </alternativeName>
</protein>
<comment type="similarity">
    <text evidence="1 7">Belongs to the Arg-specific ADP-ribosyltransferase family.</text>
</comment>
<dbReference type="PROSITE" id="PS51996">
    <property type="entry name" value="TR_MART"/>
    <property type="match status" value="1"/>
</dbReference>
<keyword evidence="7" id="KW-0520">NAD</keyword>
<evidence type="ECO:0000256" key="7">
    <source>
        <dbReference type="RuleBase" id="RU361228"/>
    </source>
</evidence>
<dbReference type="InterPro" id="IPR000768">
    <property type="entry name" value="ART"/>
</dbReference>
<evidence type="ECO:0000256" key="6">
    <source>
        <dbReference type="ARBA" id="ARBA00047597"/>
    </source>
</evidence>
<dbReference type="SUPFAM" id="SSF56399">
    <property type="entry name" value="ADP-ribosylation"/>
    <property type="match status" value="1"/>
</dbReference>
<dbReference type="EC" id="2.4.2.31" evidence="7"/>
<keyword evidence="5 7" id="KW-0521">NADP</keyword>
<evidence type="ECO:0000313" key="10">
    <source>
        <dbReference type="Proteomes" id="UP000694569"/>
    </source>
</evidence>
<evidence type="ECO:0000256" key="2">
    <source>
        <dbReference type="ARBA" id="ARBA00022676"/>
    </source>
</evidence>
<dbReference type="Pfam" id="PF01129">
    <property type="entry name" value="ART"/>
    <property type="match status" value="1"/>
</dbReference>
<keyword evidence="8" id="KW-0812">Transmembrane</keyword>
<evidence type="ECO:0000256" key="4">
    <source>
        <dbReference type="ARBA" id="ARBA00022695"/>
    </source>
</evidence>
<accession>A0A8C5LR09</accession>
<feature type="transmembrane region" description="Helical" evidence="8">
    <location>
        <begin position="6"/>
        <end position="26"/>
    </location>
</feature>
<sequence>MEILVRIYPIVFVLFFSVAAQVLYTLDRADEAFNDQYVGCKKAMDRSLASNNVLANERRRNKVFSRAWDEAELIWHQQKKNQITYELPEGFEDHHGIALVAYSGFISKSFNDELRTAGRSYDHYIENFHFKSLHYYLTTAVQLLSYHSCRKNQHLIHEDLHGATYWPSNESRIIRVGQFLTAFEDEPIYETNETFSLTSCFAVNIQEFSQFPDEKIVVVPGFEVFQVTYGKDHSNFSLSTTGKNCSNFNCAYLRGNDSRQTLDQCVHRLGLVGGASISRNVFFLMAWWCLPAIHLIFIF</sequence>
<dbReference type="GO" id="GO:0016779">
    <property type="term" value="F:nucleotidyltransferase activity"/>
    <property type="evidence" value="ECO:0007669"/>
    <property type="project" value="UniProtKB-KW"/>
</dbReference>
<reference evidence="9" key="1">
    <citation type="submission" date="2025-08" db="UniProtKB">
        <authorList>
            <consortium name="Ensembl"/>
        </authorList>
    </citation>
    <scope>IDENTIFICATION</scope>
</reference>
<dbReference type="OrthoDB" id="423533at2759"/>
<proteinExistence type="inferred from homology"/>
<dbReference type="PROSITE" id="PS01291">
    <property type="entry name" value="ART"/>
    <property type="match status" value="1"/>
</dbReference>